<evidence type="ECO:0000313" key="1">
    <source>
        <dbReference type="EMBL" id="ACU62075.1"/>
    </source>
</evidence>
<dbReference type="Proteomes" id="UP000002215">
    <property type="component" value="Chromosome"/>
</dbReference>
<reference evidence="1 2" key="2">
    <citation type="journal article" date="2010" name="Stand. Genomic Sci.">
        <title>Complete genome sequence of Chitinophaga pinensis type strain (UQM 2034).</title>
        <authorList>
            <person name="Glavina Del Rio T."/>
            <person name="Abt B."/>
            <person name="Spring S."/>
            <person name="Lapidus A."/>
            <person name="Nolan M."/>
            <person name="Tice H."/>
            <person name="Copeland A."/>
            <person name="Cheng J.F."/>
            <person name="Chen F."/>
            <person name="Bruce D."/>
            <person name="Goodwin L."/>
            <person name="Pitluck S."/>
            <person name="Ivanova N."/>
            <person name="Mavromatis K."/>
            <person name="Mikhailova N."/>
            <person name="Pati A."/>
            <person name="Chen A."/>
            <person name="Palaniappan K."/>
            <person name="Land M."/>
            <person name="Hauser L."/>
            <person name="Chang Y.J."/>
            <person name="Jeffries C.D."/>
            <person name="Chain P."/>
            <person name="Saunders E."/>
            <person name="Detter J.C."/>
            <person name="Brettin T."/>
            <person name="Rohde M."/>
            <person name="Goker M."/>
            <person name="Bristow J."/>
            <person name="Eisen J.A."/>
            <person name="Markowitz V."/>
            <person name="Hugenholtz P."/>
            <person name="Kyrpides N.C."/>
            <person name="Klenk H.P."/>
            <person name="Lucas S."/>
        </authorList>
    </citation>
    <scope>NUCLEOTIDE SEQUENCE [LARGE SCALE GENOMIC DNA]</scope>
    <source>
        <strain evidence="2">ATCC 43595 / DSM 2588 / LMG 13176 / NBRC 15968 / NCIMB 11800 / UQM 2034</strain>
    </source>
</reference>
<name>A0A979GYW1_CHIPD</name>
<dbReference type="RefSeq" id="WP_012792243.1">
    <property type="nucleotide sequence ID" value="NC_013132.1"/>
</dbReference>
<organism evidence="1 2">
    <name type="scientific">Chitinophaga pinensis (strain ATCC 43595 / DSM 2588 / LMG 13176 / NBRC 15968 / NCIMB 11800 / UQM 2034)</name>
    <dbReference type="NCBI Taxonomy" id="485918"/>
    <lineage>
        <taxon>Bacteria</taxon>
        <taxon>Pseudomonadati</taxon>
        <taxon>Bacteroidota</taxon>
        <taxon>Chitinophagia</taxon>
        <taxon>Chitinophagales</taxon>
        <taxon>Chitinophagaceae</taxon>
        <taxon>Chitinophaga</taxon>
    </lineage>
</organism>
<sequence length="129" mass="14689">MRAILIDAYHQKMEEIVLPAEAAIFHRHIKQLLNTEAIDTIHPNQLLTIFFDPLAFAQAGIPGFHSGLMAAFPFFGNAICVGRNPITYQEEDLPRGFTIDHLDINWYNQEASEECRKKAMQIGIDNYKS</sequence>
<evidence type="ECO:0000313" key="2">
    <source>
        <dbReference type="Proteomes" id="UP000002215"/>
    </source>
</evidence>
<reference evidence="2" key="1">
    <citation type="submission" date="2009-08" db="EMBL/GenBank/DDBJ databases">
        <title>The complete genome of Chitinophaga pinensis DSM 2588.</title>
        <authorList>
            <consortium name="US DOE Joint Genome Institute (JGI-PGF)"/>
            <person name="Lucas S."/>
            <person name="Copeland A."/>
            <person name="Lapidus A."/>
            <person name="Glavina del Rio T."/>
            <person name="Dalin E."/>
            <person name="Tice H."/>
            <person name="Bruce D."/>
            <person name="Goodwin L."/>
            <person name="Pitluck S."/>
            <person name="Kyrpides N."/>
            <person name="Mavromatis K."/>
            <person name="Ivanova N."/>
            <person name="Mikhailova N."/>
            <person name="Sims D."/>
            <person name="Meinche L."/>
            <person name="Brettin T."/>
            <person name="Detter J.C."/>
            <person name="Han C."/>
            <person name="Larimer F."/>
            <person name="Land M."/>
            <person name="Hauser L."/>
            <person name="Markowitz V."/>
            <person name="Cheng J.-F."/>
            <person name="Hugenholtz P."/>
            <person name="Woyke T."/>
            <person name="Wu D."/>
            <person name="Spring S."/>
            <person name="Klenk H.-P."/>
            <person name="Eisen J.A."/>
        </authorList>
    </citation>
    <scope>NUCLEOTIDE SEQUENCE [LARGE SCALE GENOMIC DNA]</scope>
    <source>
        <strain evidence="2">ATCC 43595 / DSM 2588 / LMG 13176 / NBRC 15968 / NCIMB 11800 / UQM 2034</strain>
    </source>
</reference>
<protein>
    <submittedName>
        <fullName evidence="1">Uncharacterized protein</fullName>
    </submittedName>
</protein>
<dbReference type="OrthoDB" id="674045at2"/>
<dbReference type="AlphaFoldDB" id="A0A979GYW1"/>
<accession>A0A979GYW1</accession>
<dbReference type="EMBL" id="CP001699">
    <property type="protein sequence ID" value="ACU62075.1"/>
    <property type="molecule type" value="Genomic_DNA"/>
</dbReference>
<proteinExistence type="predicted"/>
<gene>
    <name evidence="1" type="ordered locus">Cpin_4634</name>
</gene>
<dbReference type="KEGG" id="cpi:Cpin_4634"/>